<keyword evidence="4" id="KW-1185">Reference proteome</keyword>
<dbReference type="EMBL" id="SLWL01000023">
    <property type="protein sequence ID" value="TCO08497.1"/>
    <property type="molecule type" value="Genomic_DNA"/>
</dbReference>
<sequence>MAKDLPDELQAACPFPHRRRSAPLRVLVYGMNHAPELVGVGRYTADIVIELAGRGHAVSVVTTPPHYPHWDVRPWRAQGFRNRYTRETCDGVTIWRCPLVLRRPMHGAWRLLAPLGFAIASAPLVIWRILRDRPDLVVCVEPTLLAAPAALATARLAGAALALHVHDLEPETATGAGWAGRYARACAARLARLRQHFDQVITLSPAMAREITRNGVPADRIHVQPNWIDVRRIARGHDPARAAAWRQEAGVGEGQRIVLCAGSINRKHAPLLLVEAARRLSHRDDMVFVIAGDGPLRPDLQMAAAGLAHVRFLPLQPEEALPALMQLADVHVMPLDPAWDGLALPSRLGGMLASGKPVVVTGSADTELAQFSGAAAILCPPHDAAALAEAIVQALAPDCPTLARRAKHARWRKALQLDRRRCLKSVVDVLENVATRAPSPGKTVARSAPVNAPERAERRPPTHEEPRPYAMLPGARSKPSRI</sequence>
<keyword evidence="3" id="KW-0808">Transferase</keyword>
<feature type="domain" description="Glycosyltransferase subfamily 4-like N-terminal" evidence="2">
    <location>
        <begin position="39"/>
        <end position="227"/>
    </location>
</feature>
<dbReference type="AlphaFoldDB" id="A0A4R2GIS9"/>
<gene>
    <name evidence="3" type="ORF">EV666_12315</name>
</gene>
<comment type="caution">
    <text evidence="3">The sequence shown here is derived from an EMBL/GenBank/DDBJ whole genome shotgun (WGS) entry which is preliminary data.</text>
</comment>
<dbReference type="NCBIfam" id="NF007640">
    <property type="entry name" value="PRK10307.1"/>
    <property type="match status" value="1"/>
</dbReference>
<dbReference type="PANTHER" id="PTHR45947:SF3">
    <property type="entry name" value="SULFOQUINOVOSYL TRANSFERASE SQD2"/>
    <property type="match status" value="1"/>
</dbReference>
<dbReference type="PANTHER" id="PTHR45947">
    <property type="entry name" value="SULFOQUINOVOSYL TRANSFERASE SQD2"/>
    <property type="match status" value="1"/>
</dbReference>
<dbReference type="RefSeq" id="WP_165910066.1">
    <property type="nucleotide sequence ID" value="NZ_JBHUNN010000002.1"/>
</dbReference>
<dbReference type="Gene3D" id="3.40.50.2000">
    <property type="entry name" value="Glycogen Phosphorylase B"/>
    <property type="match status" value="2"/>
</dbReference>
<dbReference type="Pfam" id="PF13579">
    <property type="entry name" value="Glyco_trans_4_4"/>
    <property type="match status" value="1"/>
</dbReference>
<reference evidence="3 4" key="1">
    <citation type="submission" date="2019-03" db="EMBL/GenBank/DDBJ databases">
        <title>Genomic Encyclopedia of Type Strains, Phase IV (KMG-IV): sequencing the most valuable type-strain genomes for metagenomic binning, comparative biology and taxonomic classification.</title>
        <authorList>
            <person name="Goeker M."/>
        </authorList>
    </citation>
    <scope>NUCLEOTIDE SEQUENCE [LARGE SCALE GENOMIC DNA]</scope>
    <source>
        <strain evidence="3 4">DSM 22958</strain>
    </source>
</reference>
<dbReference type="SUPFAM" id="SSF53756">
    <property type="entry name" value="UDP-Glycosyltransferase/glycogen phosphorylase"/>
    <property type="match status" value="1"/>
</dbReference>
<dbReference type="Pfam" id="PF13692">
    <property type="entry name" value="Glyco_trans_1_4"/>
    <property type="match status" value="1"/>
</dbReference>
<dbReference type="Proteomes" id="UP000294881">
    <property type="component" value="Unassembled WGS sequence"/>
</dbReference>
<evidence type="ECO:0000259" key="2">
    <source>
        <dbReference type="Pfam" id="PF13579"/>
    </source>
</evidence>
<feature type="compositionally biased region" description="Basic and acidic residues" evidence="1">
    <location>
        <begin position="454"/>
        <end position="467"/>
    </location>
</feature>
<dbReference type="CDD" id="cd03794">
    <property type="entry name" value="GT4_WbuB-like"/>
    <property type="match status" value="1"/>
</dbReference>
<dbReference type="InterPro" id="IPR028098">
    <property type="entry name" value="Glyco_trans_4-like_N"/>
</dbReference>
<evidence type="ECO:0000313" key="4">
    <source>
        <dbReference type="Proteomes" id="UP000294881"/>
    </source>
</evidence>
<proteinExistence type="predicted"/>
<dbReference type="InterPro" id="IPR050194">
    <property type="entry name" value="Glycosyltransferase_grp1"/>
</dbReference>
<protein>
    <submittedName>
        <fullName evidence="3">Colanic acid biosynthesis glycosyl transferase WcaI</fullName>
    </submittedName>
</protein>
<name>A0A4R2GIS9_9HYPH</name>
<dbReference type="GO" id="GO:0016758">
    <property type="term" value="F:hexosyltransferase activity"/>
    <property type="evidence" value="ECO:0007669"/>
    <property type="project" value="TreeGrafter"/>
</dbReference>
<feature type="region of interest" description="Disordered" evidence="1">
    <location>
        <begin position="437"/>
        <end position="482"/>
    </location>
</feature>
<evidence type="ECO:0000313" key="3">
    <source>
        <dbReference type="EMBL" id="TCO08497.1"/>
    </source>
</evidence>
<evidence type="ECO:0000256" key="1">
    <source>
        <dbReference type="SAM" id="MobiDB-lite"/>
    </source>
</evidence>
<organism evidence="3 4">
    <name type="scientific">Camelimonas lactis</name>
    <dbReference type="NCBI Taxonomy" id="659006"/>
    <lineage>
        <taxon>Bacteria</taxon>
        <taxon>Pseudomonadati</taxon>
        <taxon>Pseudomonadota</taxon>
        <taxon>Alphaproteobacteria</taxon>
        <taxon>Hyphomicrobiales</taxon>
        <taxon>Chelatococcaceae</taxon>
        <taxon>Camelimonas</taxon>
    </lineage>
</organism>
<accession>A0A4R2GIS9</accession>